<protein>
    <submittedName>
        <fullName evidence="2">ABC-three component system protein</fullName>
    </submittedName>
</protein>
<gene>
    <name evidence="2" type="ORF">ACFSUT_07295</name>
</gene>
<dbReference type="RefSeq" id="WP_344286657.1">
    <property type="nucleotide sequence ID" value="NZ_BAAAHV010000027.1"/>
</dbReference>
<accession>A0ABW5HTU0</accession>
<dbReference type="Proteomes" id="UP001597542">
    <property type="component" value="Unassembled WGS sequence"/>
</dbReference>
<evidence type="ECO:0000313" key="3">
    <source>
        <dbReference type="Proteomes" id="UP001597542"/>
    </source>
</evidence>
<organism evidence="2 3">
    <name type="scientific">Amycolatopsis albidoflavus</name>
    <dbReference type="NCBI Taxonomy" id="102226"/>
    <lineage>
        <taxon>Bacteria</taxon>
        <taxon>Bacillati</taxon>
        <taxon>Actinomycetota</taxon>
        <taxon>Actinomycetes</taxon>
        <taxon>Pseudonocardiales</taxon>
        <taxon>Pseudonocardiaceae</taxon>
        <taxon>Amycolatopsis</taxon>
    </lineage>
</organism>
<keyword evidence="3" id="KW-1185">Reference proteome</keyword>
<dbReference type="EMBL" id="JBHUKQ010000006">
    <property type="protein sequence ID" value="MFD2480071.1"/>
    <property type="molecule type" value="Genomic_DNA"/>
</dbReference>
<dbReference type="Pfam" id="PF20283">
    <property type="entry name" value="CTD7"/>
    <property type="match status" value="1"/>
</dbReference>
<reference evidence="3" key="1">
    <citation type="journal article" date="2019" name="Int. J. Syst. Evol. Microbiol.">
        <title>The Global Catalogue of Microorganisms (GCM) 10K type strain sequencing project: providing services to taxonomists for standard genome sequencing and annotation.</title>
        <authorList>
            <consortium name="The Broad Institute Genomics Platform"/>
            <consortium name="The Broad Institute Genome Sequencing Center for Infectious Disease"/>
            <person name="Wu L."/>
            <person name="Ma J."/>
        </authorList>
    </citation>
    <scope>NUCLEOTIDE SEQUENCE [LARGE SCALE GENOMIC DNA]</scope>
    <source>
        <strain evidence="3">CGMCC 4.7638</strain>
    </source>
</reference>
<proteinExistence type="predicted"/>
<sequence>MDEQMNLFEASASAIGYLYQLRKALLHCVEQSSAGPDWTVAVEAGDDIEVHEGDGKTLYQLKHRAPGTRVTDLAADLWKSLRIWATEWTTTDDGQDRPTYFLLTTAEAPEDSAAYHLRPPGLNSPRDEAKALELLDQARGRSTSKTNKAAYQAWDALSAEQRLGLIERVRVLDEAPDIEETTRQLLRLAALAVGREHAKPFLERLDGWFFQKVVAQLRNRAAGPVTGFEFDQMFSDRRDAFRPDNLPIDDDVEEMEDDGVDLGDRTFVRQLGLMGIGDNRVRRAVSDYLRAFTQRSRWVNDNLLRPGELGRYERRLVEEWSTRFDVVCDELGEEAAEEDKVREAKAIYRWVEQEARFRIRPGCDEPFVTKGSYQILADELRVGWHPDFEARLMELLEPVPGG</sequence>
<evidence type="ECO:0000313" key="2">
    <source>
        <dbReference type="EMBL" id="MFD2480071.1"/>
    </source>
</evidence>
<comment type="caution">
    <text evidence="2">The sequence shown here is derived from an EMBL/GenBank/DDBJ whole genome shotgun (WGS) entry which is preliminary data.</text>
</comment>
<name>A0ABW5HTU0_9PSEU</name>
<dbReference type="InterPro" id="IPR046913">
    <property type="entry name" value="ABC-3C_CTD7"/>
</dbReference>
<feature type="domain" description="ABC-three component systems C-terminal" evidence="1">
    <location>
        <begin position="267"/>
        <end position="391"/>
    </location>
</feature>
<evidence type="ECO:0000259" key="1">
    <source>
        <dbReference type="Pfam" id="PF20283"/>
    </source>
</evidence>